<protein>
    <submittedName>
        <fullName evidence="1">Uncharacterized protein</fullName>
    </submittedName>
</protein>
<sequence length="87" mass="9954">MHEQSPATSEETVRAVRSYESDSMTGSANILVRDDTACLPSLVVIRYHVELCIVWVFYFPKYSTLDIISMQLCFIREPIPDAESHLM</sequence>
<accession>A0A495QRB5</accession>
<dbReference type="EMBL" id="RBWW01000003">
    <property type="protein sequence ID" value="RKS76025.1"/>
    <property type="molecule type" value="Genomic_DNA"/>
</dbReference>
<evidence type="ECO:0000313" key="2">
    <source>
        <dbReference type="Proteomes" id="UP000268233"/>
    </source>
</evidence>
<evidence type="ECO:0000313" key="1">
    <source>
        <dbReference type="EMBL" id="RKS76025.1"/>
    </source>
</evidence>
<dbReference type="AlphaFoldDB" id="A0A495QRB5"/>
<gene>
    <name evidence="1" type="ORF">BDK61_4657</name>
</gene>
<organism evidence="1 2">
    <name type="scientific">Haloarcula quadrata</name>
    <dbReference type="NCBI Taxonomy" id="182779"/>
    <lineage>
        <taxon>Archaea</taxon>
        <taxon>Methanobacteriati</taxon>
        <taxon>Methanobacteriota</taxon>
        <taxon>Stenosarchaea group</taxon>
        <taxon>Halobacteria</taxon>
        <taxon>Halobacteriales</taxon>
        <taxon>Haloarculaceae</taxon>
        <taxon>Haloarcula</taxon>
    </lineage>
</organism>
<dbReference type="Proteomes" id="UP000268233">
    <property type="component" value="Unassembled WGS sequence"/>
</dbReference>
<comment type="caution">
    <text evidence="1">The sequence shown here is derived from an EMBL/GenBank/DDBJ whole genome shotgun (WGS) entry which is preliminary data.</text>
</comment>
<proteinExistence type="predicted"/>
<name>A0A495QRB5_9EURY</name>
<keyword evidence="2" id="KW-1185">Reference proteome</keyword>
<reference evidence="1 2" key="1">
    <citation type="submission" date="2018-10" db="EMBL/GenBank/DDBJ databases">
        <title>Genomic Encyclopedia of Archaeal and Bacterial Type Strains, Phase II (KMG-II): from individual species to whole genera.</title>
        <authorList>
            <person name="Goeker M."/>
        </authorList>
    </citation>
    <scope>NUCLEOTIDE SEQUENCE [LARGE SCALE GENOMIC DNA]</scope>
    <source>
        <strain evidence="1 2">DSM 11927</strain>
    </source>
</reference>